<sequence length="389" mass="42331">MIVAIDLATLVAFLALALAVHIYVRLFGREYLHDQRRAGRVEDFSRARDPLPTVDPAKSDNALDGVLGGLGSHLQAHPGGSVARPTALPVTPPPTVLTHKETPAYQVPGASRPSMRIGFSTSAAAPLPRQQFLAAFPPSIPGSPPPSQRLRATLPRHVPSESAVKMEVDPPVSPTGESKGKGRTRAESPVPTKVSFTTHRVPISTMSTLASLPTVSRSTTPGSSMTLLVEDDEHMEVDQQVEQSFFKRIIKTRNLPLKPGQDVPTVLTFAYFCSVALNTIVQPPPDACLETPTVGDVFCHRVDEYTPPAYQLFLRVLHADGRPGWLEVDEGLRRDDGMYLIVTPSTEEVSWIGASHYRSHMRKYGKFRSPLRQVTPVSEVSSLSSISDA</sequence>
<organism evidence="2 3">
    <name type="scientific">Lentinus brumalis</name>
    <dbReference type="NCBI Taxonomy" id="2498619"/>
    <lineage>
        <taxon>Eukaryota</taxon>
        <taxon>Fungi</taxon>
        <taxon>Dikarya</taxon>
        <taxon>Basidiomycota</taxon>
        <taxon>Agaricomycotina</taxon>
        <taxon>Agaricomycetes</taxon>
        <taxon>Polyporales</taxon>
        <taxon>Polyporaceae</taxon>
        <taxon>Lentinus</taxon>
    </lineage>
</organism>
<dbReference type="Proteomes" id="UP000256964">
    <property type="component" value="Unassembled WGS sequence"/>
</dbReference>
<dbReference type="AlphaFoldDB" id="A0A371CJB8"/>
<keyword evidence="3" id="KW-1185">Reference proteome</keyword>
<protein>
    <submittedName>
        <fullName evidence="2">Uncharacterized protein</fullName>
    </submittedName>
</protein>
<evidence type="ECO:0000313" key="3">
    <source>
        <dbReference type="Proteomes" id="UP000256964"/>
    </source>
</evidence>
<evidence type="ECO:0000313" key="2">
    <source>
        <dbReference type="EMBL" id="RDX40366.1"/>
    </source>
</evidence>
<dbReference type="EMBL" id="KZ857561">
    <property type="protein sequence ID" value="RDX40366.1"/>
    <property type="molecule type" value="Genomic_DNA"/>
</dbReference>
<name>A0A371CJB8_9APHY</name>
<feature type="region of interest" description="Disordered" evidence="1">
    <location>
        <begin position="164"/>
        <end position="192"/>
    </location>
</feature>
<accession>A0A371CJB8</accession>
<proteinExistence type="predicted"/>
<dbReference type="OrthoDB" id="2758519at2759"/>
<evidence type="ECO:0000256" key="1">
    <source>
        <dbReference type="SAM" id="MobiDB-lite"/>
    </source>
</evidence>
<gene>
    <name evidence="2" type="ORF">OH76DRAFT_1423748</name>
</gene>
<reference evidence="2 3" key="1">
    <citation type="journal article" date="2018" name="Biotechnol. Biofuels">
        <title>Integrative visual omics of the white-rot fungus Polyporus brumalis exposes the biotechnological potential of its oxidative enzymes for delignifying raw plant biomass.</title>
        <authorList>
            <person name="Miyauchi S."/>
            <person name="Rancon A."/>
            <person name="Drula E."/>
            <person name="Hage H."/>
            <person name="Chaduli D."/>
            <person name="Favel A."/>
            <person name="Grisel S."/>
            <person name="Henrissat B."/>
            <person name="Herpoel-Gimbert I."/>
            <person name="Ruiz-Duenas F.J."/>
            <person name="Chevret D."/>
            <person name="Hainaut M."/>
            <person name="Lin J."/>
            <person name="Wang M."/>
            <person name="Pangilinan J."/>
            <person name="Lipzen A."/>
            <person name="Lesage-Meessen L."/>
            <person name="Navarro D."/>
            <person name="Riley R."/>
            <person name="Grigoriev I.V."/>
            <person name="Zhou S."/>
            <person name="Raouche S."/>
            <person name="Rosso M.N."/>
        </authorList>
    </citation>
    <scope>NUCLEOTIDE SEQUENCE [LARGE SCALE GENOMIC DNA]</scope>
    <source>
        <strain evidence="2 3">BRFM 1820</strain>
    </source>
</reference>